<sequence length="121" mass="13759">MKADALESFVQITFQRRGVQRLAATTAPAHDLPFLVGLGRALYWQHLLDNGVVRSGSDIARREGLHPSTVNELLRLTLLAPDLIERLMAGRQARALTLKWFQRHPLPVDWAEQRNFMASFE</sequence>
<dbReference type="AlphaFoldDB" id="A0AA35UC39"/>
<name>A0AA35UC39_METCP</name>
<organism evidence="1 2">
    <name type="scientific">Methylococcus capsulatus</name>
    <dbReference type="NCBI Taxonomy" id="414"/>
    <lineage>
        <taxon>Bacteria</taxon>
        <taxon>Pseudomonadati</taxon>
        <taxon>Pseudomonadota</taxon>
        <taxon>Gammaproteobacteria</taxon>
        <taxon>Methylococcales</taxon>
        <taxon>Methylococcaceae</taxon>
        <taxon>Methylococcus</taxon>
    </lineage>
</organism>
<proteinExistence type="predicted"/>
<dbReference type="EMBL" id="OX458332">
    <property type="protein sequence ID" value="CAI8820725.1"/>
    <property type="molecule type" value="Genomic_DNA"/>
</dbReference>
<dbReference type="RefSeq" id="WP_282213191.1">
    <property type="nucleotide sequence ID" value="NZ_OX458332.1"/>
</dbReference>
<reference evidence="1" key="1">
    <citation type="submission" date="2023-03" db="EMBL/GenBank/DDBJ databases">
        <authorList>
            <person name="Pearce D."/>
        </authorList>
    </citation>
    <scope>NUCLEOTIDE SEQUENCE</scope>
    <source>
        <strain evidence="1">Mc</strain>
    </source>
</reference>
<accession>A0AA35UC39</accession>
<dbReference type="SUPFAM" id="SSF109709">
    <property type="entry name" value="KorB DNA-binding domain-like"/>
    <property type="match status" value="1"/>
</dbReference>
<dbReference type="Proteomes" id="UP001158598">
    <property type="component" value="Chromosome"/>
</dbReference>
<gene>
    <name evidence="1" type="ORF">MCNOR_1941</name>
</gene>
<evidence type="ECO:0000313" key="2">
    <source>
        <dbReference type="Proteomes" id="UP001158598"/>
    </source>
</evidence>
<protein>
    <submittedName>
        <fullName evidence="1">Site-specific recombinase resolvase</fullName>
    </submittedName>
</protein>
<evidence type="ECO:0000313" key="1">
    <source>
        <dbReference type="EMBL" id="CAI8820725.1"/>
    </source>
</evidence>